<dbReference type="AlphaFoldDB" id="A0A6J6GYN2"/>
<name>A0A6J6GYN2_9ZZZZ</name>
<dbReference type="EMBL" id="CAEZSR010000377">
    <property type="protein sequence ID" value="CAB4604075.1"/>
    <property type="molecule type" value="Genomic_DNA"/>
</dbReference>
<evidence type="ECO:0000313" key="1">
    <source>
        <dbReference type="EMBL" id="CAB4604075.1"/>
    </source>
</evidence>
<sequence>MALQRLAQQGVSADEVLAWVADGSAPDRLHDPAALHDPVAAALLRRDRDALHRLVEVHGVVAHHRCLGLFDVPGLPDPAATLPPPTDALPLDLLSEVLLLAEHPEHRSAAGTGDHRRAAG</sequence>
<gene>
    <name evidence="1" type="ORF">UFOPK1493_04534</name>
</gene>
<reference evidence="1" key="1">
    <citation type="submission" date="2020-05" db="EMBL/GenBank/DDBJ databases">
        <authorList>
            <person name="Chiriac C."/>
            <person name="Salcher M."/>
            <person name="Ghai R."/>
            <person name="Kavagutti S V."/>
        </authorList>
    </citation>
    <scope>NUCLEOTIDE SEQUENCE</scope>
</reference>
<proteinExistence type="predicted"/>
<organism evidence="1">
    <name type="scientific">freshwater metagenome</name>
    <dbReference type="NCBI Taxonomy" id="449393"/>
    <lineage>
        <taxon>unclassified sequences</taxon>
        <taxon>metagenomes</taxon>
        <taxon>ecological metagenomes</taxon>
    </lineage>
</organism>
<protein>
    <submittedName>
        <fullName evidence="1">Unannotated protein</fullName>
    </submittedName>
</protein>
<accession>A0A6J6GYN2</accession>